<protein>
    <recommendedName>
        <fullName evidence="3">DUF4259 domain-containing protein</fullName>
    </recommendedName>
</protein>
<dbReference type="OrthoDB" id="8914041at2"/>
<dbReference type="AlphaFoldDB" id="A0A6L6QPE3"/>
<evidence type="ECO:0000313" key="1">
    <source>
        <dbReference type="EMBL" id="MTW14288.1"/>
    </source>
</evidence>
<gene>
    <name evidence="1" type="ORF">GM658_27095</name>
</gene>
<keyword evidence="2" id="KW-1185">Reference proteome</keyword>
<organism evidence="1 2">
    <name type="scientific">Massilia eburnea</name>
    <dbReference type="NCBI Taxonomy" id="1776165"/>
    <lineage>
        <taxon>Bacteria</taxon>
        <taxon>Pseudomonadati</taxon>
        <taxon>Pseudomonadota</taxon>
        <taxon>Betaproteobacteria</taxon>
        <taxon>Burkholderiales</taxon>
        <taxon>Oxalobacteraceae</taxon>
        <taxon>Telluria group</taxon>
        <taxon>Massilia</taxon>
    </lineage>
</organism>
<dbReference type="EMBL" id="WNKX01000039">
    <property type="protein sequence ID" value="MTW14288.1"/>
    <property type="molecule type" value="Genomic_DNA"/>
</dbReference>
<sequence length="287" mass="31180">MGTWGEGLYDDDEACDVRDTLSLLAKMPAGAEQILALLLKQFGRNEDLRDDGCPGFWIAVADQFARHGIESGRALTMARRAIDSGADIDDLQARGMEAGGLKARQKVHQKVLQRLAQPKPASSRKVPKNAPVMTVQAGEVYAFPTMKGKGMNAWFPDWEKAGFQPDGWGALIILATGRVFDWFPWAAYSPVNVNPHSAPVLEDVLRGKTLFKDGVSYCAPKASHLKKMGMTLLGKLQLDDNAVDALCKLASVKPRSAVLCDWSVCSGAFSTHDPRLGRASVQELVAV</sequence>
<evidence type="ECO:0000313" key="2">
    <source>
        <dbReference type="Proteomes" id="UP000472320"/>
    </source>
</evidence>
<name>A0A6L6QPE3_9BURK</name>
<evidence type="ECO:0008006" key="3">
    <source>
        <dbReference type="Google" id="ProtNLM"/>
    </source>
</evidence>
<reference evidence="1 2" key="1">
    <citation type="submission" date="2019-11" db="EMBL/GenBank/DDBJ databases">
        <title>Type strains purchased from KCTC, JCM and DSMZ.</title>
        <authorList>
            <person name="Lu H."/>
        </authorList>
    </citation>
    <scope>NUCLEOTIDE SEQUENCE [LARGE SCALE GENOMIC DNA]</scope>
    <source>
        <strain evidence="1 2">JCM 31587</strain>
    </source>
</reference>
<dbReference type="RefSeq" id="WP_155457231.1">
    <property type="nucleotide sequence ID" value="NZ_WNKX01000039.1"/>
</dbReference>
<proteinExistence type="predicted"/>
<comment type="caution">
    <text evidence="1">The sequence shown here is derived from an EMBL/GenBank/DDBJ whole genome shotgun (WGS) entry which is preliminary data.</text>
</comment>
<accession>A0A6L6QPE3</accession>
<dbReference type="Proteomes" id="UP000472320">
    <property type="component" value="Unassembled WGS sequence"/>
</dbReference>